<dbReference type="STRING" id="2041.AERYTH_00030"/>
<accession>A0A0U4BWB2</accession>
<feature type="compositionally biased region" description="Basic residues" evidence="1">
    <location>
        <begin position="97"/>
        <end position="108"/>
    </location>
</feature>
<feature type="compositionally biased region" description="Low complexity" evidence="1">
    <location>
        <begin position="129"/>
        <end position="140"/>
    </location>
</feature>
<proteinExistence type="predicted"/>
<gene>
    <name evidence="2" type="ORF">AERYTH_00030</name>
</gene>
<reference evidence="2 3" key="1">
    <citation type="journal article" date="1991" name="Int. J. Syst. Bacteriol.">
        <title>Description of the erythromycin-producing bacterium Arthrobacter sp. strain NRRL B-3381 as Aeromicrobium erythreum gen. nov., sp. nov.</title>
        <authorList>
            <person name="Miller E.S."/>
            <person name="Woese C.R."/>
            <person name="Brenner S."/>
        </authorList>
    </citation>
    <scope>NUCLEOTIDE SEQUENCE [LARGE SCALE GENOMIC DNA]</scope>
    <source>
        <strain evidence="2 3">AR18</strain>
    </source>
</reference>
<evidence type="ECO:0000256" key="1">
    <source>
        <dbReference type="SAM" id="MobiDB-lite"/>
    </source>
</evidence>
<feature type="compositionally biased region" description="Low complexity" evidence="1">
    <location>
        <begin position="159"/>
        <end position="170"/>
    </location>
</feature>
<keyword evidence="3" id="KW-1185">Reference proteome</keyword>
<dbReference type="Proteomes" id="UP000067689">
    <property type="component" value="Chromosome"/>
</dbReference>
<organism evidence="2 3">
    <name type="scientific">Aeromicrobium erythreum</name>
    <dbReference type="NCBI Taxonomy" id="2041"/>
    <lineage>
        <taxon>Bacteria</taxon>
        <taxon>Bacillati</taxon>
        <taxon>Actinomycetota</taxon>
        <taxon>Actinomycetes</taxon>
        <taxon>Propionibacteriales</taxon>
        <taxon>Nocardioidaceae</taxon>
        <taxon>Aeromicrobium</taxon>
    </lineage>
</organism>
<name>A0A0U4BWB2_9ACTN</name>
<protein>
    <submittedName>
        <fullName evidence="2">Uncharacterized protein</fullName>
    </submittedName>
</protein>
<dbReference type="KEGG" id="aer:AERYTH_00030"/>
<evidence type="ECO:0000313" key="2">
    <source>
        <dbReference type="EMBL" id="ALX03199.1"/>
    </source>
</evidence>
<feature type="region of interest" description="Disordered" evidence="1">
    <location>
        <begin position="66"/>
        <end position="177"/>
    </location>
</feature>
<evidence type="ECO:0000313" key="3">
    <source>
        <dbReference type="Proteomes" id="UP000067689"/>
    </source>
</evidence>
<dbReference type="AlphaFoldDB" id="A0A0U4BWB2"/>
<sequence length="177" mass="19251">MVLGWTQASAFVCGGTRILRCLRDPVVNAEAFGLGRANAETFAPTARYRWILNRRSALAVADPPIGRANAESWPENAETKKRASPTGLKPDPETRNRGRARCRSRPSRRPPPAPAEAAHQQVTTPCGSAPPRSRPPAAARQQGHDPRRQRTSPQRGRDPTPTTSASPGSPQRRRGRG</sequence>
<dbReference type="EMBL" id="CP011502">
    <property type="protein sequence ID" value="ALX03199.1"/>
    <property type="molecule type" value="Genomic_DNA"/>
</dbReference>